<evidence type="ECO:0000313" key="1">
    <source>
        <dbReference type="Proteomes" id="UP000790787"/>
    </source>
</evidence>
<protein>
    <submittedName>
        <fullName evidence="2">Uncharacterized protein LOC142176509</fullName>
    </submittedName>
</protein>
<name>A0AC58TTJ2_TOBAC</name>
<gene>
    <name evidence="2" type="primary">LOC142176509</name>
</gene>
<keyword evidence="1" id="KW-1185">Reference proteome</keyword>
<sequence length="148" mass="17373">MGETPFSLKYSSEALIPTEVGELTLRFSRANEAANNKALLIKLDLLEEHRKLAYVRMVDQKQIMQRYYNHRTNLHYFEMGDLDLRKVTQRTREVNTRKLRPTREGPYQISAITGTGLYELENQDGVNLPINWNVTHLKRSIAEDLCWY</sequence>
<reference evidence="2" key="2">
    <citation type="submission" date="2025-08" db="UniProtKB">
        <authorList>
            <consortium name="RefSeq"/>
        </authorList>
    </citation>
    <scope>IDENTIFICATION</scope>
    <source>
        <tissue evidence="2">Leaf</tissue>
    </source>
</reference>
<dbReference type="RefSeq" id="XP_075100535.1">
    <property type="nucleotide sequence ID" value="XM_075244434.1"/>
</dbReference>
<organism evidence="1 2">
    <name type="scientific">Nicotiana tabacum</name>
    <name type="common">Common tobacco</name>
    <dbReference type="NCBI Taxonomy" id="4097"/>
    <lineage>
        <taxon>Eukaryota</taxon>
        <taxon>Viridiplantae</taxon>
        <taxon>Streptophyta</taxon>
        <taxon>Embryophyta</taxon>
        <taxon>Tracheophyta</taxon>
        <taxon>Spermatophyta</taxon>
        <taxon>Magnoliopsida</taxon>
        <taxon>eudicotyledons</taxon>
        <taxon>Gunneridae</taxon>
        <taxon>Pentapetalae</taxon>
        <taxon>asterids</taxon>
        <taxon>lamiids</taxon>
        <taxon>Solanales</taxon>
        <taxon>Solanaceae</taxon>
        <taxon>Nicotianoideae</taxon>
        <taxon>Nicotianeae</taxon>
        <taxon>Nicotiana</taxon>
    </lineage>
</organism>
<reference evidence="1" key="1">
    <citation type="journal article" date="2014" name="Nat. Commun.">
        <title>The tobacco genome sequence and its comparison with those of tomato and potato.</title>
        <authorList>
            <person name="Sierro N."/>
            <person name="Battey J.N."/>
            <person name="Ouadi S."/>
            <person name="Bakaher N."/>
            <person name="Bovet L."/>
            <person name="Willig A."/>
            <person name="Goepfert S."/>
            <person name="Peitsch M.C."/>
            <person name="Ivanov N.V."/>
        </authorList>
    </citation>
    <scope>NUCLEOTIDE SEQUENCE [LARGE SCALE GENOMIC DNA]</scope>
</reference>
<dbReference type="Proteomes" id="UP000790787">
    <property type="component" value="Chromosome 3"/>
</dbReference>
<accession>A0AC58TTJ2</accession>
<proteinExistence type="predicted"/>
<evidence type="ECO:0000313" key="2">
    <source>
        <dbReference type="RefSeq" id="XP_075100535.1"/>
    </source>
</evidence>